<gene>
    <name evidence="2" type="ORF">C8E89_112101</name>
</gene>
<keyword evidence="3" id="KW-1185">Reference proteome</keyword>
<name>A0A318HIJ8_9MYCO</name>
<proteinExistence type="predicted"/>
<organism evidence="2 3">
    <name type="scientific">Mycolicibacterium moriokaense</name>
    <dbReference type="NCBI Taxonomy" id="39691"/>
    <lineage>
        <taxon>Bacteria</taxon>
        <taxon>Bacillati</taxon>
        <taxon>Actinomycetota</taxon>
        <taxon>Actinomycetes</taxon>
        <taxon>Mycobacteriales</taxon>
        <taxon>Mycobacteriaceae</taxon>
        <taxon>Mycolicibacterium</taxon>
    </lineage>
</organism>
<dbReference type="RefSeq" id="WP_235658429.1">
    <property type="nucleotide sequence ID" value="NZ_QJJU01000012.1"/>
</dbReference>
<evidence type="ECO:0000259" key="1">
    <source>
        <dbReference type="Pfam" id="PF13474"/>
    </source>
</evidence>
<dbReference type="SUPFAM" id="SSF54427">
    <property type="entry name" value="NTF2-like"/>
    <property type="match status" value="1"/>
</dbReference>
<dbReference type="AlphaFoldDB" id="A0A318HIJ8"/>
<dbReference type="Gene3D" id="3.10.450.50">
    <property type="match status" value="1"/>
</dbReference>
<reference evidence="3" key="1">
    <citation type="submission" date="2018-05" db="EMBL/GenBank/DDBJ databases">
        <authorList>
            <person name="Deangelis K."/>
            <person name="Huntemann M."/>
            <person name="Clum A."/>
            <person name="Pillay M."/>
            <person name="Palaniappan K."/>
            <person name="Varghese N."/>
            <person name="Mikhailova N."/>
            <person name="Stamatis D."/>
            <person name="Reddy T."/>
            <person name="Daum C."/>
            <person name="Shapiro N."/>
            <person name="Ivanova N."/>
            <person name="Kyrpides N."/>
            <person name="Woyke T."/>
        </authorList>
    </citation>
    <scope>NUCLEOTIDE SEQUENCE [LARGE SCALE GENOMIC DNA]</scope>
    <source>
        <strain evidence="3">GAS496</strain>
    </source>
</reference>
<dbReference type="EMBL" id="QJJU01000012">
    <property type="protein sequence ID" value="PXX06891.1"/>
    <property type="molecule type" value="Genomic_DNA"/>
</dbReference>
<dbReference type="InterPro" id="IPR032710">
    <property type="entry name" value="NTF2-like_dom_sf"/>
</dbReference>
<reference evidence="2 3" key="2">
    <citation type="submission" date="2018-06" db="EMBL/GenBank/DDBJ databases">
        <title>Sequencing of bacterial isolates from soil warming experiment in Harvard Forest, Massachusetts, USA.</title>
        <authorList>
            <person name="Deangelis K.PhD."/>
        </authorList>
    </citation>
    <scope>NUCLEOTIDE SEQUENCE [LARGE SCALE GENOMIC DNA]</scope>
    <source>
        <strain evidence="2 3">GAS496</strain>
    </source>
</reference>
<evidence type="ECO:0000313" key="2">
    <source>
        <dbReference type="EMBL" id="PXX06891.1"/>
    </source>
</evidence>
<protein>
    <submittedName>
        <fullName evidence="2">Uncharacterized protein (TIGR02246 family)</fullName>
    </submittedName>
</protein>
<accession>A0A318HIJ8</accession>
<dbReference type="InterPro" id="IPR011944">
    <property type="entry name" value="Steroid_delta5-4_isomerase"/>
</dbReference>
<dbReference type="Pfam" id="PF13474">
    <property type="entry name" value="SnoaL_3"/>
    <property type="match status" value="1"/>
</dbReference>
<dbReference type="Proteomes" id="UP000247781">
    <property type="component" value="Unassembled WGS sequence"/>
</dbReference>
<dbReference type="InterPro" id="IPR037401">
    <property type="entry name" value="SnoaL-like"/>
</dbReference>
<comment type="caution">
    <text evidence="2">The sequence shown here is derived from an EMBL/GenBank/DDBJ whole genome shotgun (WGS) entry which is preliminary data.</text>
</comment>
<feature type="domain" description="SnoaL-like" evidence="1">
    <location>
        <begin position="11"/>
        <end position="117"/>
    </location>
</feature>
<evidence type="ECO:0000313" key="3">
    <source>
        <dbReference type="Proteomes" id="UP000247781"/>
    </source>
</evidence>
<sequence>MPGTEEVLRGVLDQWKAGIDAGEPERVAEMFTEDAVFQGLHPYSVGRQGVVDYYAGQASGMTVAYRILETRRPTENLALGYVRADFAFPDRPTVDVNIGVVVTRGDDGWRILHYQASRAD</sequence>
<dbReference type="NCBIfam" id="TIGR02246">
    <property type="entry name" value="SgcJ/EcaC family oxidoreductase"/>
    <property type="match status" value="1"/>
</dbReference>